<feature type="transmembrane region" description="Helical" evidence="9">
    <location>
        <begin position="137"/>
        <end position="154"/>
    </location>
</feature>
<evidence type="ECO:0000256" key="6">
    <source>
        <dbReference type="ARBA" id="ARBA00022989"/>
    </source>
</evidence>
<feature type="domain" description="Cation efflux protein cytoplasmic" evidence="11">
    <location>
        <begin position="790"/>
        <end position="864"/>
    </location>
</feature>
<evidence type="ECO:0000256" key="4">
    <source>
        <dbReference type="ARBA" id="ARBA00022554"/>
    </source>
</evidence>
<feature type="domain" description="Cation efflux protein cytoplasmic" evidence="11">
    <location>
        <begin position="334"/>
        <end position="408"/>
    </location>
</feature>
<name>A0A8X8AKI0_POPTO</name>
<dbReference type="InterPro" id="IPR058533">
    <property type="entry name" value="Cation_efflux_TM"/>
</dbReference>
<evidence type="ECO:0000313" key="13">
    <source>
        <dbReference type="Proteomes" id="UP000886885"/>
    </source>
</evidence>
<dbReference type="InterPro" id="IPR002524">
    <property type="entry name" value="Cation_efflux"/>
</dbReference>
<keyword evidence="13" id="KW-1185">Reference proteome</keyword>
<proteinExistence type="predicted"/>
<dbReference type="PANTHER" id="PTHR43840">
    <property type="entry name" value="MITOCHONDRIAL METAL TRANSPORTER 1-RELATED"/>
    <property type="match status" value="1"/>
</dbReference>
<feature type="transmembrane region" description="Helical" evidence="9">
    <location>
        <begin position="585"/>
        <end position="606"/>
    </location>
</feature>
<dbReference type="FunFam" id="1.20.1510.10:FF:000015">
    <property type="entry name" value="Metal tolerance protein 4"/>
    <property type="match status" value="1"/>
</dbReference>
<dbReference type="FunFam" id="3.30.70.1350:FF:000005">
    <property type="entry name" value="Metal tolerance protein 4"/>
    <property type="match status" value="2"/>
</dbReference>
<dbReference type="EMBL" id="JAAWWB010000001">
    <property type="protein sequence ID" value="KAG6790973.1"/>
    <property type="molecule type" value="Genomic_DNA"/>
</dbReference>
<feature type="transmembrane region" description="Helical" evidence="9">
    <location>
        <begin position="160"/>
        <end position="181"/>
    </location>
</feature>
<feature type="transmembrane region" description="Helical" evidence="9">
    <location>
        <begin position="241"/>
        <end position="261"/>
    </location>
</feature>
<evidence type="ECO:0000259" key="11">
    <source>
        <dbReference type="Pfam" id="PF16916"/>
    </source>
</evidence>
<dbReference type="Pfam" id="PF16916">
    <property type="entry name" value="ZT_dimer"/>
    <property type="match status" value="2"/>
</dbReference>
<feature type="transmembrane region" description="Helical" evidence="9">
    <location>
        <begin position="202"/>
        <end position="221"/>
    </location>
</feature>
<comment type="subcellular location">
    <subcellularLocation>
        <location evidence="2">Vacuole membrane</location>
        <topology evidence="2">Multi-pass membrane protein</topology>
    </subcellularLocation>
</comment>
<dbReference type="Pfam" id="PF01545">
    <property type="entry name" value="Cation_efflux"/>
    <property type="match status" value="2"/>
</dbReference>
<dbReference type="NCBIfam" id="TIGR01297">
    <property type="entry name" value="CDF"/>
    <property type="match status" value="2"/>
</dbReference>
<evidence type="ECO:0000256" key="1">
    <source>
        <dbReference type="ARBA" id="ARBA00003168"/>
    </source>
</evidence>
<keyword evidence="5 9" id="KW-0812">Transmembrane</keyword>
<keyword evidence="7 9" id="KW-0472">Membrane</keyword>
<dbReference type="InterPro" id="IPR027470">
    <property type="entry name" value="Cation_efflux_CTD"/>
</dbReference>
<evidence type="ECO:0000256" key="7">
    <source>
        <dbReference type="ARBA" id="ARBA00023136"/>
    </source>
</evidence>
<evidence type="ECO:0000256" key="8">
    <source>
        <dbReference type="SAM" id="MobiDB-lite"/>
    </source>
</evidence>
<dbReference type="GO" id="GO:0005384">
    <property type="term" value="F:manganese ion transmembrane transporter activity"/>
    <property type="evidence" value="ECO:0007669"/>
    <property type="project" value="TreeGrafter"/>
</dbReference>
<feature type="transmembrane region" description="Helical" evidence="9">
    <location>
        <begin position="562"/>
        <end position="579"/>
    </location>
</feature>
<keyword evidence="3" id="KW-0813">Transport</keyword>
<evidence type="ECO:0008006" key="14">
    <source>
        <dbReference type="Google" id="ProtNLM"/>
    </source>
</evidence>
<gene>
    <name evidence="12" type="ORF">POTOM_000082</name>
</gene>
<keyword evidence="6 9" id="KW-1133">Transmembrane helix</keyword>
<comment type="caution">
    <text evidence="12">The sequence shown here is derived from an EMBL/GenBank/DDBJ whole genome shotgun (WGS) entry which is preliminary data.</text>
</comment>
<organism evidence="12 13">
    <name type="scientific">Populus tomentosa</name>
    <name type="common">Chinese white poplar</name>
    <dbReference type="NCBI Taxonomy" id="118781"/>
    <lineage>
        <taxon>Eukaryota</taxon>
        <taxon>Viridiplantae</taxon>
        <taxon>Streptophyta</taxon>
        <taxon>Embryophyta</taxon>
        <taxon>Tracheophyta</taxon>
        <taxon>Spermatophyta</taxon>
        <taxon>Magnoliopsida</taxon>
        <taxon>eudicotyledons</taxon>
        <taxon>Gunneridae</taxon>
        <taxon>Pentapetalae</taxon>
        <taxon>rosids</taxon>
        <taxon>fabids</taxon>
        <taxon>Malpighiales</taxon>
        <taxon>Salicaceae</taxon>
        <taxon>Saliceae</taxon>
        <taxon>Populus</taxon>
    </lineage>
</organism>
<dbReference type="AlphaFoldDB" id="A0A8X8AKI0"/>
<dbReference type="InterPro" id="IPR050291">
    <property type="entry name" value="CDF_Transporter"/>
</dbReference>
<feature type="region of interest" description="Disordered" evidence="8">
    <location>
        <begin position="450"/>
        <end position="476"/>
    </location>
</feature>
<dbReference type="Proteomes" id="UP000886885">
    <property type="component" value="Chromosome 1A"/>
</dbReference>
<comment type="function">
    <text evidence="1">Involved in sequestration of excess metal in the cytoplasm into vacuoles to maintain metal homeostasis.</text>
</comment>
<evidence type="ECO:0000256" key="3">
    <source>
        <dbReference type="ARBA" id="ARBA00022448"/>
    </source>
</evidence>
<accession>A0A8X8AKI0</accession>
<evidence type="ECO:0000256" key="5">
    <source>
        <dbReference type="ARBA" id="ARBA00022692"/>
    </source>
</evidence>
<dbReference type="GO" id="GO:0005774">
    <property type="term" value="C:vacuolar membrane"/>
    <property type="evidence" value="ECO:0007669"/>
    <property type="project" value="UniProtKB-SubCell"/>
</dbReference>
<sequence length="884" mass="99717">MEDNTGCLSPKEPLLNGNERWKNDGFSRVNSYNSLRTDFLSRLPQKVRSGLDVESSFHVDIPKTKGLSQGNQIEISFCFTVIEFLSVVVEFIEEKEYYERQFATLKSFEEVDTLMETNTIDEEDDEEQVEAEKAMKISNYANVLLLVFKIYAAIRTGSIAIAASTLDSLLDLLAGGILWFTHISMKNINIYKYPIGKLRVQPVGIIIFAAVMATLGFQIVIQAVEELIVNESRPKMSSNQLLWLYIIMITATVVKMALWIYCRSSGNSIVRAYAKDHYFDVVTNVVGLVAAVLGDKYYWWIDPTGAILLALYTITNWSGTVIENAVSLVGQTASPEVLQKLTYLVTRHPQVKRVDTVRAYTFGALYFVEVDIELPEELPLKEAHAIGETLQNKIEKLPEVERAFVHLDFECEHKPEHSVLSRLPNSYKRGIQCFPFMVNQSVYPVKELNEMEGNSGSGPKTPLLMGEGRRSRRLSRRNSVNSLRSNFVAKLPDKVRSGLDTESPYQINLSKTAGLTEGEKEYYEKQMDMLKSFEDVDILMGNDNDNEDDDEEQAQHEKAMKISNYANIVLLAFKIYATIKTGSLAIAASTLDSLLDLMAGGILWFTHLSMKKINIYKYPIGKLRVQPVGIVIFAAIMATLGFQILIQAVEQLIQQKPTEKMSSNQLLWLDAIMLSATAVKLALWLYCRSSRNEIVRAYAKVLFLTLPLKKLCLLVLDLLSPVLTKSNANVQDHYFDVVTNVMGLIAAVLGNKFYWWIDPAGAILLAVYTIINWSGTVVENAVSLVGQSAPPEFLQKLTYLVIRHPLVQRVEMIRAYTFGVLYFVEVDIELPEELPLKEAHVIGETLQNKIEKLAEVERAFVHLDFECDHKPEHIVLSKLPGNDP</sequence>
<feature type="transmembrane region" description="Helical" evidence="9">
    <location>
        <begin position="666"/>
        <end position="686"/>
    </location>
</feature>
<evidence type="ECO:0000256" key="9">
    <source>
        <dbReference type="SAM" id="Phobius"/>
    </source>
</evidence>
<evidence type="ECO:0000256" key="2">
    <source>
        <dbReference type="ARBA" id="ARBA00004128"/>
    </source>
</evidence>
<dbReference type="PANTHER" id="PTHR43840:SF13">
    <property type="entry name" value="CATION EFFLUX PROTEIN CYTOPLASMIC DOMAIN-CONTAINING PROTEIN"/>
    <property type="match status" value="1"/>
</dbReference>
<feature type="transmembrane region" description="Helical" evidence="9">
    <location>
        <begin position="698"/>
        <end position="716"/>
    </location>
</feature>
<feature type="domain" description="Cation efflux protein transmembrane" evidence="10">
    <location>
        <begin position="136"/>
        <end position="329"/>
    </location>
</feature>
<protein>
    <recommendedName>
        <fullName evidence="14">Cation efflux protein cytoplasmic domain-containing protein</fullName>
    </recommendedName>
</protein>
<keyword evidence="4" id="KW-0926">Vacuole</keyword>
<evidence type="ECO:0000259" key="10">
    <source>
        <dbReference type="Pfam" id="PF01545"/>
    </source>
</evidence>
<reference evidence="12" key="1">
    <citation type="journal article" date="2020" name="bioRxiv">
        <title>Hybrid origin of Populus tomentosa Carr. identified through genome sequencing and phylogenomic analysis.</title>
        <authorList>
            <person name="An X."/>
            <person name="Gao K."/>
            <person name="Chen Z."/>
            <person name="Li J."/>
            <person name="Yang X."/>
            <person name="Yang X."/>
            <person name="Zhou J."/>
            <person name="Guo T."/>
            <person name="Zhao T."/>
            <person name="Huang S."/>
            <person name="Miao D."/>
            <person name="Khan W.U."/>
            <person name="Rao P."/>
            <person name="Ye M."/>
            <person name="Lei B."/>
            <person name="Liao W."/>
            <person name="Wang J."/>
            <person name="Ji L."/>
            <person name="Li Y."/>
            <person name="Guo B."/>
            <person name="Mustafa N.S."/>
            <person name="Li S."/>
            <person name="Yun Q."/>
            <person name="Keller S.R."/>
            <person name="Mao J."/>
            <person name="Zhang R."/>
            <person name="Strauss S.H."/>
        </authorList>
    </citation>
    <scope>NUCLEOTIDE SEQUENCE</scope>
    <source>
        <strain evidence="12">GM15</strain>
        <tissue evidence="12">Leaf</tissue>
    </source>
</reference>
<feature type="domain" description="Cation efflux protein transmembrane" evidence="10">
    <location>
        <begin position="561"/>
        <end position="785"/>
    </location>
</feature>
<evidence type="ECO:0000313" key="12">
    <source>
        <dbReference type="EMBL" id="KAG6790973.1"/>
    </source>
</evidence>
<feature type="transmembrane region" description="Helical" evidence="9">
    <location>
        <begin position="627"/>
        <end position="646"/>
    </location>
</feature>
<dbReference type="OrthoDB" id="78296at2759"/>